<evidence type="ECO:0000256" key="1">
    <source>
        <dbReference type="SAM" id="MobiDB-lite"/>
    </source>
</evidence>
<accession>A0A0A9FIG1</accession>
<sequence length="42" mass="4941">MERIGHQCQKQIPGSLEESMPSKEKRRIRSDQSYYPKCWAAS</sequence>
<dbReference type="EMBL" id="GBRH01187970">
    <property type="protein sequence ID" value="JAE09926.1"/>
    <property type="molecule type" value="Transcribed_RNA"/>
</dbReference>
<reference evidence="2" key="1">
    <citation type="submission" date="2014-09" db="EMBL/GenBank/DDBJ databases">
        <authorList>
            <person name="Magalhaes I.L.F."/>
            <person name="Oliveira U."/>
            <person name="Santos F.R."/>
            <person name="Vidigal T.H.D.A."/>
            <person name="Brescovit A.D."/>
            <person name="Santos A.J."/>
        </authorList>
    </citation>
    <scope>NUCLEOTIDE SEQUENCE</scope>
    <source>
        <tissue evidence="2">Shoot tissue taken approximately 20 cm above the soil surface</tissue>
    </source>
</reference>
<protein>
    <submittedName>
        <fullName evidence="2">Uncharacterized protein</fullName>
    </submittedName>
</protein>
<reference evidence="2" key="2">
    <citation type="journal article" date="2015" name="Data Brief">
        <title>Shoot transcriptome of the giant reed, Arundo donax.</title>
        <authorList>
            <person name="Barrero R.A."/>
            <person name="Guerrero F.D."/>
            <person name="Moolhuijzen P."/>
            <person name="Goolsby J.A."/>
            <person name="Tidwell J."/>
            <person name="Bellgard S.E."/>
            <person name="Bellgard M.I."/>
        </authorList>
    </citation>
    <scope>NUCLEOTIDE SEQUENCE</scope>
    <source>
        <tissue evidence="2">Shoot tissue taken approximately 20 cm above the soil surface</tissue>
    </source>
</reference>
<name>A0A0A9FIG1_ARUDO</name>
<proteinExistence type="predicted"/>
<organism evidence="2">
    <name type="scientific">Arundo donax</name>
    <name type="common">Giant reed</name>
    <name type="synonym">Donax arundinaceus</name>
    <dbReference type="NCBI Taxonomy" id="35708"/>
    <lineage>
        <taxon>Eukaryota</taxon>
        <taxon>Viridiplantae</taxon>
        <taxon>Streptophyta</taxon>
        <taxon>Embryophyta</taxon>
        <taxon>Tracheophyta</taxon>
        <taxon>Spermatophyta</taxon>
        <taxon>Magnoliopsida</taxon>
        <taxon>Liliopsida</taxon>
        <taxon>Poales</taxon>
        <taxon>Poaceae</taxon>
        <taxon>PACMAD clade</taxon>
        <taxon>Arundinoideae</taxon>
        <taxon>Arundineae</taxon>
        <taxon>Arundo</taxon>
    </lineage>
</organism>
<feature type="region of interest" description="Disordered" evidence="1">
    <location>
        <begin position="1"/>
        <end position="32"/>
    </location>
</feature>
<dbReference type="AlphaFoldDB" id="A0A0A9FIG1"/>
<evidence type="ECO:0000313" key="2">
    <source>
        <dbReference type="EMBL" id="JAE09926.1"/>
    </source>
</evidence>